<dbReference type="Pfam" id="PF25020">
    <property type="entry name" value="TTR_TEN1-4"/>
    <property type="match status" value="1"/>
</dbReference>
<feature type="compositionally biased region" description="Gly residues" evidence="5">
    <location>
        <begin position="328"/>
        <end position="337"/>
    </location>
</feature>
<dbReference type="Pfam" id="PF23093">
    <property type="entry name" value="GBD_Tenm3"/>
    <property type="match status" value="1"/>
</dbReference>
<dbReference type="InterPro" id="IPR000742">
    <property type="entry name" value="EGF"/>
</dbReference>
<keyword evidence="2" id="KW-0677">Repeat</keyword>
<dbReference type="PROSITE" id="PS00022">
    <property type="entry name" value="EGF_1"/>
    <property type="match status" value="4"/>
</dbReference>
<dbReference type="InterPro" id="IPR011042">
    <property type="entry name" value="6-blade_b-propeller_TolB-like"/>
</dbReference>
<feature type="transmembrane region" description="Helical" evidence="6">
    <location>
        <begin position="354"/>
        <end position="378"/>
    </location>
</feature>
<dbReference type="SMART" id="SM00181">
    <property type="entry name" value="EGF"/>
    <property type="match status" value="7"/>
</dbReference>
<organism evidence="8 9">
    <name type="scientific">Macrostomum lignano</name>
    <dbReference type="NCBI Taxonomy" id="282301"/>
    <lineage>
        <taxon>Eukaryota</taxon>
        <taxon>Metazoa</taxon>
        <taxon>Spiralia</taxon>
        <taxon>Lophotrochozoa</taxon>
        <taxon>Platyhelminthes</taxon>
        <taxon>Rhabditophora</taxon>
        <taxon>Macrostomorpha</taxon>
        <taxon>Macrostomida</taxon>
        <taxon>Macrostomidae</taxon>
        <taxon>Macrostomum</taxon>
    </lineage>
</organism>
<feature type="compositionally biased region" description="Basic and acidic residues" evidence="5">
    <location>
        <begin position="1"/>
        <end position="22"/>
    </location>
</feature>
<dbReference type="InterPro" id="IPR056823">
    <property type="entry name" value="TEN-like_YD-shell"/>
</dbReference>
<keyword evidence="3 4" id="KW-1015">Disulfide bond</keyword>
<keyword evidence="9" id="KW-1185">Reference proteome</keyword>
<keyword evidence="6" id="KW-0472">Membrane</keyword>
<name>A0A267GWD2_9PLAT</name>
<dbReference type="Gene3D" id="2.180.10.10">
    <property type="entry name" value="RHS repeat-associated core"/>
    <property type="match status" value="2"/>
</dbReference>
<proteinExistence type="predicted"/>
<dbReference type="Gene3D" id="2.120.10.30">
    <property type="entry name" value="TolB, C-terminal domain"/>
    <property type="match status" value="1"/>
</dbReference>
<feature type="compositionally biased region" description="Low complexity" evidence="5">
    <location>
        <begin position="95"/>
        <end position="104"/>
    </location>
</feature>
<evidence type="ECO:0000256" key="2">
    <source>
        <dbReference type="ARBA" id="ARBA00022737"/>
    </source>
</evidence>
<feature type="domain" description="EGF-like" evidence="7">
    <location>
        <begin position="614"/>
        <end position="647"/>
    </location>
</feature>
<dbReference type="EMBL" id="NIVC01000143">
    <property type="protein sequence ID" value="PAA89609.1"/>
    <property type="molecule type" value="Genomic_DNA"/>
</dbReference>
<dbReference type="Proteomes" id="UP000215902">
    <property type="component" value="Unassembled WGS sequence"/>
</dbReference>
<evidence type="ECO:0000256" key="5">
    <source>
        <dbReference type="SAM" id="MobiDB-lite"/>
    </source>
</evidence>
<accession>A0A267GWD2</accession>
<comment type="caution">
    <text evidence="8">The sequence shown here is derived from an EMBL/GenBank/DDBJ whole genome shotgun (WGS) entry which is preliminary data.</text>
</comment>
<dbReference type="Pfam" id="PF25024">
    <property type="entry name" value="EGF_TEN"/>
    <property type="match status" value="1"/>
</dbReference>
<feature type="non-terminal residue" evidence="8">
    <location>
        <position position="1"/>
    </location>
</feature>
<evidence type="ECO:0000256" key="4">
    <source>
        <dbReference type="PROSITE-ProRule" id="PRU00076"/>
    </source>
</evidence>
<dbReference type="PROSITE" id="PS52047">
    <property type="entry name" value="I_EGF_2"/>
    <property type="match status" value="1"/>
</dbReference>
<evidence type="ECO:0000313" key="8">
    <source>
        <dbReference type="EMBL" id="PAA89609.1"/>
    </source>
</evidence>
<dbReference type="InterPro" id="IPR056822">
    <property type="entry name" value="TEN_NHL"/>
</dbReference>
<dbReference type="Pfam" id="PF24329">
    <property type="entry name" value="FN-plug_TEN1-4"/>
    <property type="match status" value="1"/>
</dbReference>
<reference evidence="8 9" key="1">
    <citation type="submission" date="2017-06" db="EMBL/GenBank/DDBJ databases">
        <title>A platform for efficient transgenesis in Macrostomum lignano, a flatworm model organism for stem cell research.</title>
        <authorList>
            <person name="Berezikov E."/>
        </authorList>
    </citation>
    <scope>NUCLEOTIDE SEQUENCE [LARGE SCALE GENOMIC DNA]</scope>
    <source>
        <strain evidence="8">DV1</strain>
        <tissue evidence="8">Whole organism</tissue>
    </source>
</reference>
<evidence type="ECO:0000256" key="1">
    <source>
        <dbReference type="ARBA" id="ARBA00022536"/>
    </source>
</evidence>
<feature type="region of interest" description="Disordered" evidence="5">
    <location>
        <begin position="318"/>
        <end position="339"/>
    </location>
</feature>
<sequence length="2689" mass="294002">AKERKLGEKFNNETTDFRHEKNTPIYSVSLKNPRLHESVMDNSPAAELDEFPGQIGLNYEQQPFVVQNQQQHQQNPNATENSSAANAKRKKRRQQQQQQKQQQQHCTATRVRGQPIELSGPHIGISSGAMTVNNNHHGASAQLQYPASAAFQPLAADLAYRSHQRQLYSQNQPLQSTMPRSDRQKFQIPPPPLGPPPPPPSDLGACRDSFASAAGSAGGENPYSVASIEPEQLMQQHQQIPSNSMLLYGSRRQQQQPQQLYLMSGNNAGMVEYGAQNSLLRHQIGTVAPQTTPPGQYMPNGSGSTIDNSCKPLCSDQLGDPQHPVQRGDGGGGGGLHRSGKLDSGSALAGKRRLVCFGLLVSLVALLLVALVVCAVLARRRQTCLADLQTRKSSLFFGGFDPNSPPILLEDRRVYRVDLPGRGFWSAQLECERHVYAIVNVTLPYKRPVGLYMRRNNVPTLVQRDFFHRLENVQDKNLYPDSVVRFLTPGDWYLTLANDQQDSIAVEVEVFRTERELHLTSCLNQCSHRGYCRGSTCTCFQGFMGPDCSVADTLEICSGNGYLDRGVCRCTAQWKGPECEVPWSECPDPLCSGNGRCQAGRCECFEGFGGDRCQNVTCSPPDCSGRGVCQVSGRCRCFSGWSGTDCSTAEPEGNKGCNGQQRRLCEGRGRFVDGRCQCFDGYSGDNCETESCTVLCQHGRCRNGQCSCDPGWWGVRCNLRACDPLCEAGGHGVCVNGTCRCAKGWNGPDCSIDGCPQSCNNRGNCRRQQPSDSSSLAASDWHCVCLGINQWRGDACQHSIEKDCSDGVDNDGDGLVDCFDPDCCHQTDCATAATCKGGAIAKQVLLSESPLPAVSSFEKRVKFLVGKESVQLGYSPGSIDPKQISVLMGRLFLPDGSQLIGSRQEDARNPSAGHSLSRPDGSFTLVVSASGGSGLIALSFRRSYAPNRSLQAEVLLSGVPVGAFLNLGNIVLTPADAGTPMTIFSAPSSTGSSSSQFPQVYSEKRTVNSGCSPMLRLPLPTVQQVDGHLLSTIPSNGIILERQVIKLSIPVPDSPFSLVYSSSRAAGFKELLPVKLLSDSLPTGLAEVLCQVSIGGSLQQKRFHPKPNLTHIFEWDRMDPFGRPLTGLVEARVSVGFRFSSCSRIVWQTRATLLPGAELIPSRLGQWSIDKVHAYDYEAGVLHMGDGSTEYLSQRPWIMERLPVGSGAASLSTSRAAHWSLAVTATGHVIFADPVARLVSILSPSSRDSPQTLLRLEPATHPGSAVLYLANDPSSPSDRAAVYLSNPGRREILRLPLNLAPPIKLTLPTESSPRALTIDANGVLYYVDTYSIMRVSTGASNVPETIVAGNGGALAGLEPWPCRELDLAADNLSKPLPIRWPVDLAVNPLDNSLHFIDDQSVFRLSSESGRVELVAGRPPHCPAANSNTDAAVNQRLRSPRSIEFTAQGELLIAQADGLWVMRSDGRLQAFPVAELPSLASSDSVSDISVGPQGQIYLTAGPSMLKLRPNLPSLSTSASSVYRVSSRDASEIFTFSHEGKHLGTEDAVTGTVKYRFEHSTYDTSLGAPVLKIRMGNNATFELRNEYHNASIRSPSGRECQLEYSELGQARIISCQGGGRYSFEYESRGGGVTSATFPSGGRWLFRYTDAGRISETIDPTGRVDQLLTEATAEGVRVRSGTASVEFDGSGAKPVGYRRLISGDLPALQSVTESNLPNGSRRLTAHLTCRNCSIEFVTSGTTARGNGGGTTRWRRTIRLGRSSDGLDASALKHRSEWVYTSGQMSLMVNSRPTLGVTFNRHHDQRLTAAYFGYDSNHQLSASSAAQHLFSIVYNSFGHPLSVVPNAQKSFFRPVYFKYTDRNQLSEMRWADKPRTASESTAREGWLQRQYDSAGRLVSEARNFSSGSAASSDDLAVHRFGYSDNSSMPGRISDPAGQTYRFERDPSTGGLGRLVTSTGTSRLRAHSSLSSNRLLYWPWLGTARAAVFLYNAIEALESVLYPSRQRRLVLSYRQDGRISEQSSYDGERSDTGIRFAYDLASKQLAVLATKHSSAACSVTQKLSYASQLLPVQETVEFDAACGLASVIHRPVYHGDQLFTASVSTSIGGQTAVLNTTRHLTRGYVTKLWGSGPRAYTVTRSEHFIELSDSISTLKISFDSLGRLVDTMLHVASARVFVLSVHAYSVGRVQELAHRIGKDDDNVFTNVMYVRDLRSRVIRVDRKVPGRSVDREEFEYKSNGRFARRVSQNRTYSYSYDSRGLPTSVGKAEYMFDSDGFLARRRDLKSQGAQESFKFDASGKLLTAQCINGASDCYRIRYLYDGRQRLVARQDMLTPTRDFQLLYADPLQPNRITHVYYPRKKQLLAFTYEDRAGRLVAVDLLSNSAGSSQRFYVACDRLGSPLAVFNSTGDSVLRQDYSNSGRLLNPSINRLPFRFPFGYLGGLHDADTELVWLPSRSDSRLPVRVYDPVSGLWAAPDYSDLFQRLARAQQSASASPQLLDLYTFDPWQGSEDDVYSPNTVGRPDFWLRAFNLDLPHLLAEPALRSIQAATSKLTSPLTSFSTGGSVLVEALAAQMRGFNQGEISRGSSSTNFDDNFSQRIILNATKRNALPHGYLATWQPASSIVNVFNSGASDFDSARASVINNTRLTGCATRQDDDRWLCRLQRDAAPADAGPPIRLEGELETFEVTGKGGA</sequence>
<dbReference type="STRING" id="282301.A0A267GWD2"/>
<dbReference type="InterPro" id="IPR051216">
    <property type="entry name" value="Teneurin"/>
</dbReference>
<keyword evidence="1 4" id="KW-0245">EGF-like domain</keyword>
<comment type="caution">
    <text evidence="4">Lacks conserved residue(s) required for the propagation of feature annotation.</text>
</comment>
<protein>
    <recommendedName>
        <fullName evidence="7">EGF-like domain-containing protein</fullName>
    </recommendedName>
</protein>
<feature type="disulfide bond" evidence="4">
    <location>
        <begin position="637"/>
        <end position="646"/>
    </location>
</feature>
<feature type="region of interest" description="Disordered" evidence="5">
    <location>
        <begin position="171"/>
        <end position="224"/>
    </location>
</feature>
<evidence type="ECO:0000256" key="6">
    <source>
        <dbReference type="SAM" id="Phobius"/>
    </source>
</evidence>
<evidence type="ECO:0000313" key="9">
    <source>
        <dbReference type="Proteomes" id="UP000215902"/>
    </source>
</evidence>
<dbReference type="InterPro" id="IPR057629">
    <property type="entry name" value="Teneurin1-4_GBD"/>
</dbReference>
<dbReference type="InterPro" id="IPR056820">
    <property type="entry name" value="TEN_TTR-like"/>
</dbReference>
<keyword evidence="6" id="KW-1133">Transmembrane helix</keyword>
<keyword evidence="6" id="KW-0812">Transmembrane</keyword>
<dbReference type="OrthoDB" id="192253at2759"/>
<dbReference type="PANTHER" id="PTHR11219">
    <property type="entry name" value="TENEURIN AND N-ACETYLGLUCOSAMINE-1-PHOSPHODIESTER ALPHA-N-ACETYLGLUCOSAMINIDASE"/>
    <property type="match status" value="1"/>
</dbReference>
<evidence type="ECO:0000259" key="7">
    <source>
        <dbReference type="PROSITE" id="PS50026"/>
    </source>
</evidence>
<feature type="region of interest" description="Disordered" evidence="5">
    <location>
        <begin position="1"/>
        <end position="23"/>
    </location>
</feature>
<dbReference type="SUPFAM" id="SSF101898">
    <property type="entry name" value="NHL repeat"/>
    <property type="match status" value="1"/>
</dbReference>
<dbReference type="PROSITE" id="PS50026">
    <property type="entry name" value="EGF_3"/>
    <property type="match status" value="1"/>
</dbReference>
<dbReference type="Gene3D" id="2.10.25.10">
    <property type="entry name" value="Laminin"/>
    <property type="match status" value="5"/>
</dbReference>
<dbReference type="InterPro" id="IPR057627">
    <property type="entry name" value="FN-plug_TEN1-4"/>
</dbReference>
<feature type="region of interest" description="Disordered" evidence="5">
    <location>
        <begin position="67"/>
        <end position="131"/>
    </location>
</feature>
<dbReference type="PROSITE" id="PS01186">
    <property type="entry name" value="EGF_2"/>
    <property type="match status" value="4"/>
</dbReference>
<dbReference type="Pfam" id="PF25021">
    <property type="entry name" value="TEN_NHL"/>
    <property type="match status" value="1"/>
</dbReference>
<dbReference type="PANTHER" id="PTHR11219:SF69">
    <property type="entry name" value="TENEURIN-A"/>
    <property type="match status" value="1"/>
</dbReference>
<gene>
    <name evidence="8" type="ORF">BOX15_Mlig024160g2</name>
</gene>
<feature type="compositionally biased region" description="Pro residues" evidence="5">
    <location>
        <begin position="188"/>
        <end position="201"/>
    </location>
</feature>
<dbReference type="Pfam" id="PF25023">
    <property type="entry name" value="TEN_YD-shell"/>
    <property type="match status" value="1"/>
</dbReference>
<evidence type="ECO:0000256" key="3">
    <source>
        <dbReference type="ARBA" id="ARBA00023157"/>
    </source>
</evidence>
<feature type="compositionally biased region" description="Low complexity" evidence="5">
    <location>
        <begin position="67"/>
        <end position="77"/>
    </location>
</feature>